<gene>
    <name evidence="2" type="primary">g5871</name>
    <name evidence="2" type="ORF">EsDP_00005871</name>
</gene>
<dbReference type="InterPro" id="IPR051678">
    <property type="entry name" value="AGP_Transferase"/>
</dbReference>
<feature type="domain" description="Aminoglycoside phosphotransferase" evidence="1">
    <location>
        <begin position="81"/>
        <end position="218"/>
    </location>
</feature>
<evidence type="ECO:0000313" key="2">
    <source>
        <dbReference type="EMBL" id="GAB0137614.1"/>
    </source>
</evidence>
<evidence type="ECO:0000259" key="1">
    <source>
        <dbReference type="Pfam" id="PF01636"/>
    </source>
</evidence>
<keyword evidence="3" id="KW-1185">Reference proteome</keyword>
<accession>A0ABQ0CVY6</accession>
<dbReference type="SUPFAM" id="SSF56112">
    <property type="entry name" value="Protein kinase-like (PK-like)"/>
    <property type="match status" value="1"/>
</dbReference>
<dbReference type="InterPro" id="IPR011009">
    <property type="entry name" value="Kinase-like_dom_sf"/>
</dbReference>
<dbReference type="EMBL" id="BAAFGZ010000297">
    <property type="protein sequence ID" value="GAB0137614.1"/>
    <property type="molecule type" value="Genomic_DNA"/>
</dbReference>
<dbReference type="PANTHER" id="PTHR21310">
    <property type="entry name" value="AMINOGLYCOSIDE PHOSPHOTRANSFERASE-RELATED-RELATED"/>
    <property type="match status" value="1"/>
</dbReference>
<evidence type="ECO:0000313" key="3">
    <source>
        <dbReference type="Proteomes" id="UP001562357"/>
    </source>
</evidence>
<protein>
    <recommendedName>
        <fullName evidence="1">Aminoglycoside phosphotransferase domain-containing protein</fullName>
    </recommendedName>
</protein>
<dbReference type="Pfam" id="PF01636">
    <property type="entry name" value="APH"/>
    <property type="match status" value="1"/>
</dbReference>
<dbReference type="Proteomes" id="UP001562357">
    <property type="component" value="Unassembled WGS sequence"/>
</dbReference>
<name>A0ABQ0CVY6_9HYPO</name>
<reference evidence="3" key="1">
    <citation type="submission" date="2024-06" db="EMBL/GenBank/DDBJ databases">
        <title>Draft Genome Sequences of Epichloe bromicola Strains Isolated from Elymus ciliaris.</title>
        <authorList>
            <consortium name="Epichloe bromicola genome sequencing consortium"/>
            <person name="Miura A."/>
            <person name="Imano S."/>
            <person name="Ashida A."/>
            <person name="Sato I."/>
            <person name="Chiba S."/>
            <person name="Tanaka A."/>
            <person name="Camagna M."/>
            <person name="Takemoto D."/>
        </authorList>
    </citation>
    <scope>NUCLEOTIDE SEQUENCE [LARGE SCALE GENOMIC DNA]</scope>
    <source>
        <strain evidence="3">DP</strain>
    </source>
</reference>
<sequence>MGGTWKCPKCGTVLSVSQPSSECPSCARPNGCDTVLFDRMYWRTGNSCMKRTLRRHEWQTTARGNLHIPSTTFPQRWKTDAATLEYLSGKTDIPLPHLQCTFEDDGAFYHLTEYVPGVSMRDLAEPDKEVVKDELLQHTKTLQSLCSDTPGVPGQELLCPPLRVNSDNWKVNSCWKPRADLPRHDYVFCHNDLGQHNIIVDPETLKINAIIDWEYAGFWPKWFEGDFWKRAGPSVALDGEIDDRERCREWLMENCEEVVMPPLQ</sequence>
<proteinExistence type="predicted"/>
<dbReference type="Gene3D" id="3.90.1200.10">
    <property type="match status" value="1"/>
</dbReference>
<dbReference type="CDD" id="cd05120">
    <property type="entry name" value="APH_ChoK_like"/>
    <property type="match status" value="1"/>
</dbReference>
<organism evidence="2 3">
    <name type="scientific">Epichloe bromicola</name>
    <dbReference type="NCBI Taxonomy" id="79588"/>
    <lineage>
        <taxon>Eukaryota</taxon>
        <taxon>Fungi</taxon>
        <taxon>Dikarya</taxon>
        <taxon>Ascomycota</taxon>
        <taxon>Pezizomycotina</taxon>
        <taxon>Sordariomycetes</taxon>
        <taxon>Hypocreomycetidae</taxon>
        <taxon>Hypocreales</taxon>
        <taxon>Clavicipitaceae</taxon>
        <taxon>Epichloe</taxon>
    </lineage>
</organism>
<dbReference type="InterPro" id="IPR002575">
    <property type="entry name" value="Aminoglycoside_PTrfase"/>
</dbReference>
<comment type="caution">
    <text evidence="2">The sequence shown here is derived from an EMBL/GenBank/DDBJ whole genome shotgun (WGS) entry which is preliminary data.</text>
</comment>
<dbReference type="PANTHER" id="PTHR21310:SF48">
    <property type="entry name" value="AMINOGLYCOSIDE PHOSPHOTRANSFERASE DOMAIN-CONTAINING PROTEIN"/>
    <property type="match status" value="1"/>
</dbReference>